<accession>A0A369QLL5</accession>
<gene>
    <name evidence="1" type="ORF">AHMF7616_02747</name>
</gene>
<evidence type="ECO:0000313" key="2">
    <source>
        <dbReference type="Proteomes" id="UP000253919"/>
    </source>
</evidence>
<dbReference type="AlphaFoldDB" id="A0A369QLL5"/>
<dbReference type="Proteomes" id="UP000253919">
    <property type="component" value="Unassembled WGS sequence"/>
</dbReference>
<sequence length="80" mass="9199">MFNLGNRLNSDWGVRDNTIRASILSFRRIETAAGPNQGKPVFQFPYQDANTKQVLSTSYRDATTEASRWRAQLGIRYIFN</sequence>
<proteinExistence type="predicted"/>
<comment type="caution">
    <text evidence="1">The sequence shown here is derived from an EMBL/GenBank/DDBJ whole genome shotgun (WGS) entry which is preliminary data.</text>
</comment>
<organism evidence="1 2">
    <name type="scientific">Adhaeribacter pallidiroseus</name>
    <dbReference type="NCBI Taxonomy" id="2072847"/>
    <lineage>
        <taxon>Bacteria</taxon>
        <taxon>Pseudomonadati</taxon>
        <taxon>Bacteroidota</taxon>
        <taxon>Cytophagia</taxon>
        <taxon>Cytophagales</taxon>
        <taxon>Hymenobacteraceae</taxon>
        <taxon>Adhaeribacter</taxon>
    </lineage>
</organism>
<keyword evidence="2" id="KW-1185">Reference proteome</keyword>
<name>A0A369QLL5_9BACT</name>
<evidence type="ECO:0000313" key="1">
    <source>
        <dbReference type="EMBL" id="RDC64137.1"/>
    </source>
</evidence>
<reference evidence="1 2" key="1">
    <citation type="submission" date="2018-04" db="EMBL/GenBank/DDBJ databases">
        <title>Adhaeribacter sp. HMF7616 genome sequencing and assembly.</title>
        <authorList>
            <person name="Kang H."/>
            <person name="Kang J."/>
            <person name="Cha I."/>
            <person name="Kim H."/>
            <person name="Joh K."/>
        </authorList>
    </citation>
    <scope>NUCLEOTIDE SEQUENCE [LARGE SCALE GENOMIC DNA]</scope>
    <source>
        <strain evidence="1 2">HMF7616</strain>
    </source>
</reference>
<protein>
    <submittedName>
        <fullName evidence="1">Uncharacterized protein</fullName>
    </submittedName>
</protein>
<dbReference type="EMBL" id="QASA01000001">
    <property type="protein sequence ID" value="RDC64137.1"/>
    <property type="molecule type" value="Genomic_DNA"/>
</dbReference>
<dbReference type="RefSeq" id="WP_147275681.1">
    <property type="nucleotide sequence ID" value="NZ_QASA01000001.1"/>
</dbReference>
<dbReference type="OrthoDB" id="9768147at2"/>